<dbReference type="PANTHER" id="PTHR30462:SF3">
    <property type="entry name" value="INTERMEMBRANE TRANSPORT PROTEIN PQIA"/>
    <property type="match status" value="1"/>
</dbReference>
<evidence type="ECO:0000256" key="2">
    <source>
        <dbReference type="ARBA" id="ARBA00022475"/>
    </source>
</evidence>
<accession>A0ABX2KMY1</accession>
<keyword evidence="2" id="KW-1003">Cell membrane</keyword>
<evidence type="ECO:0000256" key="6">
    <source>
        <dbReference type="ARBA" id="ARBA00023136"/>
    </source>
</evidence>
<dbReference type="PANTHER" id="PTHR30462">
    <property type="entry name" value="INTERMEMBRANE TRANSPORT PROTEIN PQIB-RELATED"/>
    <property type="match status" value="1"/>
</dbReference>
<evidence type="ECO:0000256" key="3">
    <source>
        <dbReference type="ARBA" id="ARBA00022519"/>
    </source>
</evidence>
<name>A0ABX2KMY1_9PROT</name>
<evidence type="ECO:0000313" key="8">
    <source>
        <dbReference type="EMBL" id="NUB02065.1"/>
    </source>
</evidence>
<sequence>MTTALSRGLWACRCCRRLCRPSAGNGSDAERCPRCGATVRPRKPDSLSRTWALLIAAAILYVPANLLPVMQTSSMLGSSRDTIISGVVYFWTSGSPGLALLIFSVSILVPLIKLGALAYLAFNVRRPGAAGPHGLGRLYRVVELAGRWSMLDIFVIALMVGMVRFRTLATIEAGPGAAAFGAVVVLSMLAAASFDPRLLWDASGPSSHEH</sequence>
<protein>
    <submittedName>
        <fullName evidence="8">Paraquat-inducible membrane protein A</fullName>
    </submittedName>
</protein>
<keyword evidence="9" id="KW-1185">Reference proteome</keyword>
<keyword evidence="6 7" id="KW-0472">Membrane</keyword>
<dbReference type="InterPro" id="IPR051800">
    <property type="entry name" value="PqiA-PqiB_transport"/>
</dbReference>
<organism evidence="8 9">
    <name type="scientific">Azospirillum melinis</name>
    <dbReference type="NCBI Taxonomy" id="328839"/>
    <lineage>
        <taxon>Bacteria</taxon>
        <taxon>Pseudomonadati</taxon>
        <taxon>Pseudomonadota</taxon>
        <taxon>Alphaproteobacteria</taxon>
        <taxon>Rhodospirillales</taxon>
        <taxon>Azospirillaceae</taxon>
        <taxon>Azospirillum</taxon>
    </lineage>
</organism>
<evidence type="ECO:0000256" key="7">
    <source>
        <dbReference type="SAM" id="Phobius"/>
    </source>
</evidence>
<feature type="transmembrane region" description="Helical" evidence="7">
    <location>
        <begin position="50"/>
        <end position="70"/>
    </location>
</feature>
<keyword evidence="5 7" id="KW-1133">Transmembrane helix</keyword>
<evidence type="ECO:0000256" key="4">
    <source>
        <dbReference type="ARBA" id="ARBA00022692"/>
    </source>
</evidence>
<keyword evidence="3" id="KW-0997">Cell inner membrane</keyword>
<comment type="caution">
    <text evidence="8">The sequence shown here is derived from an EMBL/GenBank/DDBJ whole genome shotgun (WGS) entry which is preliminary data.</text>
</comment>
<comment type="subcellular location">
    <subcellularLocation>
        <location evidence="1">Cell inner membrane</location>
    </subcellularLocation>
</comment>
<reference evidence="8 9" key="1">
    <citation type="submission" date="2019-10" db="EMBL/GenBank/DDBJ databases">
        <title>Genome sequence of Azospirillum melinis.</title>
        <authorList>
            <person name="Ambrosini A."/>
            <person name="Sant'Anna F.H."/>
            <person name="Cassan F.D."/>
            <person name="Souza E.M."/>
            <person name="Passaglia L.M.P."/>
        </authorList>
    </citation>
    <scope>NUCLEOTIDE SEQUENCE [LARGE SCALE GENOMIC DNA]</scope>
    <source>
        <strain evidence="8 9">TMCY0552</strain>
    </source>
</reference>
<evidence type="ECO:0000313" key="9">
    <source>
        <dbReference type="Proteomes" id="UP000605086"/>
    </source>
</evidence>
<dbReference type="Proteomes" id="UP000605086">
    <property type="component" value="Unassembled WGS sequence"/>
</dbReference>
<evidence type="ECO:0000256" key="5">
    <source>
        <dbReference type="ARBA" id="ARBA00022989"/>
    </source>
</evidence>
<dbReference type="EMBL" id="WHOS01000034">
    <property type="protein sequence ID" value="NUB02065.1"/>
    <property type="molecule type" value="Genomic_DNA"/>
</dbReference>
<gene>
    <name evidence="8" type="ORF">GBZ48_22735</name>
</gene>
<dbReference type="InterPro" id="IPR007498">
    <property type="entry name" value="PqiA-like"/>
</dbReference>
<feature type="transmembrane region" description="Helical" evidence="7">
    <location>
        <begin position="177"/>
        <end position="194"/>
    </location>
</feature>
<dbReference type="RefSeq" id="WP_174473086.1">
    <property type="nucleotide sequence ID" value="NZ_JAGINN010000029.1"/>
</dbReference>
<keyword evidence="4 7" id="KW-0812">Transmembrane</keyword>
<evidence type="ECO:0000256" key="1">
    <source>
        <dbReference type="ARBA" id="ARBA00004533"/>
    </source>
</evidence>
<feature type="transmembrane region" description="Helical" evidence="7">
    <location>
        <begin position="98"/>
        <end position="124"/>
    </location>
</feature>
<proteinExistence type="predicted"/>
<dbReference type="Pfam" id="PF04403">
    <property type="entry name" value="PqiA"/>
    <property type="match status" value="1"/>
</dbReference>